<evidence type="ECO:0000313" key="1">
    <source>
        <dbReference type="EMBL" id="SDI06049.1"/>
    </source>
</evidence>
<proteinExistence type="predicted"/>
<dbReference type="RefSeq" id="WP_024699542.1">
    <property type="nucleotide sequence ID" value="NZ_FNDD01000052.1"/>
</dbReference>
<protein>
    <submittedName>
        <fullName evidence="1">Uncharacterized protein</fullName>
    </submittedName>
</protein>
<evidence type="ECO:0000313" key="2">
    <source>
        <dbReference type="Proteomes" id="UP000198854"/>
    </source>
</evidence>
<dbReference type="STRING" id="861298.SAMN04488136_1523"/>
<name>A0A1G8HHF9_9VIBR</name>
<dbReference type="EMBL" id="FNDD01000052">
    <property type="protein sequence ID" value="SDI06049.1"/>
    <property type="molecule type" value="Genomic_DNA"/>
</dbReference>
<accession>A0A1G8HHF9</accession>
<organism evidence="1 2">
    <name type="scientific">Vibrio xiamenensis</name>
    <dbReference type="NCBI Taxonomy" id="861298"/>
    <lineage>
        <taxon>Bacteria</taxon>
        <taxon>Pseudomonadati</taxon>
        <taxon>Pseudomonadota</taxon>
        <taxon>Gammaproteobacteria</taxon>
        <taxon>Vibrionales</taxon>
        <taxon>Vibrionaceae</taxon>
        <taxon>Vibrio</taxon>
    </lineage>
</organism>
<dbReference type="AlphaFoldDB" id="A0A1G8HHF9"/>
<keyword evidence="2" id="KW-1185">Reference proteome</keyword>
<dbReference type="Proteomes" id="UP000198854">
    <property type="component" value="Unassembled WGS sequence"/>
</dbReference>
<sequence length="107" mass="12185">MIEVKLDSKKSLNVVDLSISYALEECIRREIELLDASVISDLEPKYLLVVAIMSEAKESLVSKYNKLKSYYEEQSGIFKCTALMWSTLSHHNSRGGLKLNNILFINN</sequence>
<gene>
    <name evidence="1" type="ORF">SAMN04488136_1523</name>
</gene>
<reference evidence="2" key="1">
    <citation type="submission" date="2016-10" db="EMBL/GenBank/DDBJ databases">
        <authorList>
            <person name="Varghese N."/>
            <person name="Submissions S."/>
        </authorList>
    </citation>
    <scope>NUCLEOTIDE SEQUENCE [LARGE SCALE GENOMIC DNA]</scope>
    <source>
        <strain evidence="2">CGMCC 1.10228</strain>
    </source>
</reference>